<dbReference type="GO" id="GO:0005879">
    <property type="term" value="C:axonemal microtubule"/>
    <property type="evidence" value="ECO:0007669"/>
    <property type="project" value="TreeGrafter"/>
</dbReference>
<sequence>MVTLELATSLKQIFLSYQSQAIQILTQLLRNGRKERSVYSVLAFCYFQTGDFQNASLCYSELIKICPEITEYSYYLAQCLLKSGMYEEALEVCEKQLDNTHLQQKGKQLKAAIYYEKNEFDMAKKHLKSLNTSDFASLVNEGCIYFKQDQIEKALGKFNDAIKICGFNAELFYNVALSYYELHEYKESVTFLDVILQKAYEKFPQLKNVTEENPVFEKDKTISTQILRESAIVEALNLKAAILYFQEDYEGAKQVIKKVPVIQEGGTDPVTFHNQAVLFVNQNSAESIKKLNYLLNNSLFPPETFQNLLFLYCKYFFFDLANELIQENPKFCESLLEKDDFDYIQTMILQQQDPNGAIKHFQTILDYYKGQIQQSNQEIEKLQEEYMEGRIENSSEIEQQVRYLDQRLRIMKEKYAAVLTSQAKIFWDMKDYKSVQQVFTDSQDICDGFQIFNVNLAHSIYMQEGKQSEAILYYEKIVEESQDNLLKCETIVLANLCVCYILTKQNSKAENLIQKIQLHEQNVLANDPSAQLFHSCIVNLVIGTLYCSRGHFEFGFSLIFRSLEPAKDKLGTDTWYYTKRCLLALIEKIIKKSIELSDQFFNQIISFLDEAYTVGKNITTVNKFAYKLNYYS</sequence>
<dbReference type="Pfam" id="PF13181">
    <property type="entry name" value="TPR_8"/>
    <property type="match status" value="1"/>
</dbReference>
<dbReference type="InterPro" id="IPR039941">
    <property type="entry name" value="TT30"/>
</dbReference>
<keyword evidence="7" id="KW-0966">Cell projection</keyword>
<dbReference type="Proteomes" id="UP000039865">
    <property type="component" value="Unassembled WGS sequence"/>
</dbReference>
<comment type="subcellular location">
    <subcellularLocation>
        <location evidence="1">Cell projection</location>
        <location evidence="1">Cilium</location>
    </subcellularLocation>
</comment>
<dbReference type="InParanoid" id="A0A078ACM7"/>
<dbReference type="GO" id="GO:0120170">
    <property type="term" value="F:intraciliary transport particle B binding"/>
    <property type="evidence" value="ECO:0007669"/>
    <property type="project" value="TreeGrafter"/>
</dbReference>
<dbReference type="EMBL" id="CCKQ01007907">
    <property type="protein sequence ID" value="CDW79337.1"/>
    <property type="molecule type" value="Genomic_DNA"/>
</dbReference>
<dbReference type="PANTHER" id="PTHR20931">
    <property type="entry name" value="TETRATRICOPEPTIDE REPEAT PROTEIN 30"/>
    <property type="match status" value="1"/>
</dbReference>
<dbReference type="OrthoDB" id="432109at2759"/>
<name>A0A078ACM7_STYLE</name>
<feature type="repeat" description="TPR" evidence="8">
    <location>
        <begin position="36"/>
        <end position="69"/>
    </location>
</feature>
<protein>
    <submittedName>
        <fullName evidence="10">Tpr domain containing protein</fullName>
    </submittedName>
</protein>
<evidence type="ECO:0000256" key="8">
    <source>
        <dbReference type="PROSITE-ProRule" id="PRU00339"/>
    </source>
</evidence>
<feature type="coiled-coil region" evidence="9">
    <location>
        <begin position="365"/>
        <end position="392"/>
    </location>
</feature>
<dbReference type="PROSITE" id="PS50005">
    <property type="entry name" value="TPR"/>
    <property type="match status" value="1"/>
</dbReference>
<proteinExistence type="inferred from homology"/>
<dbReference type="SMART" id="SM00028">
    <property type="entry name" value="TPR"/>
    <property type="match status" value="7"/>
</dbReference>
<keyword evidence="4" id="KW-0970">Cilium biogenesis/degradation</keyword>
<evidence type="ECO:0000313" key="10">
    <source>
        <dbReference type="EMBL" id="CDW79337.1"/>
    </source>
</evidence>
<dbReference type="GO" id="GO:0042073">
    <property type="term" value="P:intraciliary transport"/>
    <property type="evidence" value="ECO:0007669"/>
    <property type="project" value="TreeGrafter"/>
</dbReference>
<dbReference type="InterPro" id="IPR011990">
    <property type="entry name" value="TPR-like_helical_dom_sf"/>
</dbReference>
<evidence type="ECO:0000256" key="7">
    <source>
        <dbReference type="ARBA" id="ARBA00023273"/>
    </source>
</evidence>
<dbReference type="Gene3D" id="1.25.40.10">
    <property type="entry name" value="Tetratricopeptide repeat domain"/>
    <property type="match status" value="3"/>
</dbReference>
<dbReference type="InterPro" id="IPR019734">
    <property type="entry name" value="TPR_rpt"/>
</dbReference>
<dbReference type="PANTHER" id="PTHR20931:SF0">
    <property type="entry name" value="TETRATRICOPEPTIDE REPEAT PROTEIN 30"/>
    <property type="match status" value="1"/>
</dbReference>
<evidence type="ECO:0000256" key="3">
    <source>
        <dbReference type="ARBA" id="ARBA00022737"/>
    </source>
</evidence>
<dbReference type="Pfam" id="PF12895">
    <property type="entry name" value="ANAPC3"/>
    <property type="match status" value="1"/>
</dbReference>
<keyword evidence="6" id="KW-0969">Cilium</keyword>
<evidence type="ECO:0000256" key="9">
    <source>
        <dbReference type="SAM" id="Coils"/>
    </source>
</evidence>
<keyword evidence="5 8" id="KW-0802">TPR repeat</keyword>
<dbReference type="AlphaFoldDB" id="A0A078ACM7"/>
<reference evidence="10 11" key="1">
    <citation type="submission" date="2014-06" db="EMBL/GenBank/DDBJ databases">
        <authorList>
            <person name="Swart Estienne"/>
        </authorList>
    </citation>
    <scope>NUCLEOTIDE SEQUENCE [LARGE SCALE GENOMIC DNA]</scope>
    <source>
        <strain evidence="10 11">130c</strain>
    </source>
</reference>
<evidence type="ECO:0000256" key="4">
    <source>
        <dbReference type="ARBA" id="ARBA00022794"/>
    </source>
</evidence>
<dbReference type="GO" id="GO:0030992">
    <property type="term" value="C:intraciliary transport particle B"/>
    <property type="evidence" value="ECO:0007669"/>
    <property type="project" value="TreeGrafter"/>
</dbReference>
<keyword evidence="3" id="KW-0677">Repeat</keyword>
<keyword evidence="11" id="KW-1185">Reference proteome</keyword>
<organism evidence="10 11">
    <name type="scientific">Stylonychia lemnae</name>
    <name type="common">Ciliate</name>
    <dbReference type="NCBI Taxonomy" id="5949"/>
    <lineage>
        <taxon>Eukaryota</taxon>
        <taxon>Sar</taxon>
        <taxon>Alveolata</taxon>
        <taxon>Ciliophora</taxon>
        <taxon>Intramacronucleata</taxon>
        <taxon>Spirotrichea</taxon>
        <taxon>Stichotrichia</taxon>
        <taxon>Sporadotrichida</taxon>
        <taxon>Oxytrichidae</taxon>
        <taxon>Stylonychinae</taxon>
        <taxon>Stylonychia</taxon>
    </lineage>
</organism>
<accession>A0A078ACM7</accession>
<keyword evidence="9" id="KW-0175">Coiled coil</keyword>
<evidence type="ECO:0000313" key="11">
    <source>
        <dbReference type="Proteomes" id="UP000039865"/>
    </source>
</evidence>
<evidence type="ECO:0000256" key="6">
    <source>
        <dbReference type="ARBA" id="ARBA00023069"/>
    </source>
</evidence>
<evidence type="ECO:0000256" key="2">
    <source>
        <dbReference type="ARBA" id="ARBA00009522"/>
    </source>
</evidence>
<evidence type="ECO:0000256" key="5">
    <source>
        <dbReference type="ARBA" id="ARBA00022803"/>
    </source>
</evidence>
<gene>
    <name evidence="10" type="primary">Contig5566.g5957</name>
    <name evidence="10" type="ORF">STYLEM_8324</name>
</gene>
<evidence type="ECO:0000256" key="1">
    <source>
        <dbReference type="ARBA" id="ARBA00004138"/>
    </source>
</evidence>
<comment type="similarity">
    <text evidence="2">Belongs to the TTC30/dfy-1/fleer family.</text>
</comment>
<dbReference type="SUPFAM" id="SSF48452">
    <property type="entry name" value="TPR-like"/>
    <property type="match status" value="2"/>
</dbReference>